<evidence type="ECO:0000256" key="3">
    <source>
        <dbReference type="SAM" id="MobiDB-lite"/>
    </source>
</evidence>
<protein>
    <submittedName>
        <fullName evidence="5">2-polyprenyl-6-methoxyphenol hydroxylase-like FAD-dependent oxidoreductase</fullName>
    </submittedName>
</protein>
<evidence type="ECO:0000259" key="4">
    <source>
        <dbReference type="Pfam" id="PF01494"/>
    </source>
</evidence>
<evidence type="ECO:0000313" key="6">
    <source>
        <dbReference type="Proteomes" id="UP000579153"/>
    </source>
</evidence>
<keyword evidence="6" id="KW-1185">Reference proteome</keyword>
<dbReference type="AlphaFoldDB" id="A0A7W9GH20"/>
<evidence type="ECO:0000313" key="5">
    <source>
        <dbReference type="EMBL" id="MBB5783563.1"/>
    </source>
</evidence>
<dbReference type="PANTHER" id="PTHR13789:SF309">
    <property type="entry name" value="PUTATIVE (AFU_ORTHOLOGUE AFUA_6G14510)-RELATED"/>
    <property type="match status" value="1"/>
</dbReference>
<proteinExistence type="predicted"/>
<dbReference type="PRINTS" id="PR00420">
    <property type="entry name" value="RNGMNOXGNASE"/>
</dbReference>
<dbReference type="RefSeq" id="WP_185076535.1">
    <property type="nucleotide sequence ID" value="NZ_JACHMB010000001.1"/>
</dbReference>
<dbReference type="InterPro" id="IPR050493">
    <property type="entry name" value="FAD-dep_Monooxygenase_BioMet"/>
</dbReference>
<dbReference type="Proteomes" id="UP000579153">
    <property type="component" value="Unassembled WGS sequence"/>
</dbReference>
<dbReference type="InterPro" id="IPR036188">
    <property type="entry name" value="FAD/NAD-bd_sf"/>
</dbReference>
<accession>A0A7W9GH20</accession>
<dbReference type="PANTHER" id="PTHR13789">
    <property type="entry name" value="MONOOXYGENASE"/>
    <property type="match status" value="1"/>
</dbReference>
<sequence>MPAAVVVGGGIGGLAAAIALHRIGWRVTVLERAAEFGEIGAGLALWPNATRALAALGLAEQVRAIAGVETVGGVRDLAGRWLSRTDNADVARRHGWPLLMVHRAELVRVLVSALPADLLRPGSEVRAVRADGDGVVIEYRDARAREDSEGALAEHGAGRMRADGDGAAVEHRDGWVRADLVVGADGIRSQVRGQGWPEARAPRYAGCTAWRAVTEPLGGRGTEGALFWGRGERFGFAALPGGRFYCFAAARVPEGGEEDAYAGLVRRFGGWPDPVPEMLAVVPEDAVLRHDVYAMPPLATYVRGRVALLGDAAHAMDPALGQGAGTALEDAVTLAACLRSDRDVDVALARYDRVRRPRTQAIVRRSARLGAASLMSWEPGAWSRNLAARLVPPGLLLRSMDPVLGWTPPEPAERGADPAPELNGMPHGRRDGGPGSDA</sequence>
<evidence type="ECO:0000256" key="2">
    <source>
        <dbReference type="ARBA" id="ARBA00023033"/>
    </source>
</evidence>
<reference evidence="5 6" key="1">
    <citation type="submission" date="2020-08" db="EMBL/GenBank/DDBJ databases">
        <title>Sequencing the genomes of 1000 actinobacteria strains.</title>
        <authorList>
            <person name="Klenk H.-P."/>
        </authorList>
    </citation>
    <scope>NUCLEOTIDE SEQUENCE [LARGE SCALE GENOMIC DNA]</scope>
    <source>
        <strain evidence="5 6">DSM 45507</strain>
    </source>
</reference>
<dbReference type="Gene3D" id="3.50.50.60">
    <property type="entry name" value="FAD/NAD(P)-binding domain"/>
    <property type="match status" value="1"/>
</dbReference>
<keyword evidence="1" id="KW-0560">Oxidoreductase</keyword>
<evidence type="ECO:0000256" key="1">
    <source>
        <dbReference type="ARBA" id="ARBA00023002"/>
    </source>
</evidence>
<feature type="domain" description="FAD-binding" evidence="4">
    <location>
        <begin position="4"/>
        <end position="193"/>
    </location>
</feature>
<dbReference type="InterPro" id="IPR002938">
    <property type="entry name" value="FAD-bd"/>
</dbReference>
<gene>
    <name evidence="5" type="ORF">HD596_010319</name>
</gene>
<dbReference type="GO" id="GO:0071949">
    <property type="term" value="F:FAD binding"/>
    <property type="evidence" value="ECO:0007669"/>
    <property type="project" value="InterPro"/>
</dbReference>
<dbReference type="SUPFAM" id="SSF51905">
    <property type="entry name" value="FAD/NAD(P)-binding domain"/>
    <property type="match status" value="1"/>
</dbReference>
<comment type="caution">
    <text evidence="5">The sequence shown here is derived from an EMBL/GenBank/DDBJ whole genome shotgun (WGS) entry which is preliminary data.</text>
</comment>
<dbReference type="GO" id="GO:0004497">
    <property type="term" value="F:monooxygenase activity"/>
    <property type="evidence" value="ECO:0007669"/>
    <property type="project" value="UniProtKB-KW"/>
</dbReference>
<feature type="domain" description="FAD-binding" evidence="4">
    <location>
        <begin position="300"/>
        <end position="366"/>
    </location>
</feature>
<organism evidence="5 6">
    <name type="scientific">Nonomuraea jabiensis</name>
    <dbReference type="NCBI Taxonomy" id="882448"/>
    <lineage>
        <taxon>Bacteria</taxon>
        <taxon>Bacillati</taxon>
        <taxon>Actinomycetota</taxon>
        <taxon>Actinomycetes</taxon>
        <taxon>Streptosporangiales</taxon>
        <taxon>Streptosporangiaceae</taxon>
        <taxon>Nonomuraea</taxon>
    </lineage>
</organism>
<name>A0A7W9GH20_9ACTN</name>
<dbReference type="Pfam" id="PF01494">
    <property type="entry name" value="FAD_binding_3"/>
    <property type="match status" value="2"/>
</dbReference>
<feature type="region of interest" description="Disordered" evidence="3">
    <location>
        <begin position="407"/>
        <end position="438"/>
    </location>
</feature>
<dbReference type="EMBL" id="JACHMB010000001">
    <property type="protein sequence ID" value="MBB5783563.1"/>
    <property type="molecule type" value="Genomic_DNA"/>
</dbReference>
<keyword evidence="2" id="KW-0503">Monooxygenase</keyword>